<dbReference type="AlphaFoldDB" id="A0A0A6PA87"/>
<evidence type="ECO:0000256" key="1">
    <source>
        <dbReference type="ARBA" id="ARBA00022614"/>
    </source>
</evidence>
<dbReference type="InterPro" id="IPR011009">
    <property type="entry name" value="Kinase-like_dom_sf"/>
</dbReference>
<dbReference type="GO" id="GO:0004672">
    <property type="term" value="F:protein kinase activity"/>
    <property type="evidence" value="ECO:0007669"/>
    <property type="project" value="InterPro"/>
</dbReference>
<dbReference type="GO" id="GO:0005524">
    <property type="term" value="F:ATP binding"/>
    <property type="evidence" value="ECO:0007669"/>
    <property type="project" value="InterPro"/>
</dbReference>
<dbReference type="SUPFAM" id="SSF48452">
    <property type="entry name" value="TPR-like"/>
    <property type="match status" value="1"/>
</dbReference>
<dbReference type="PROSITE" id="PS51450">
    <property type="entry name" value="LRR"/>
    <property type="match status" value="13"/>
</dbReference>
<dbReference type="EMBL" id="JSZA02000026">
    <property type="protein sequence ID" value="KHD07608.1"/>
    <property type="molecule type" value="Genomic_DNA"/>
</dbReference>
<name>A0A0A6PA87_9GAMM</name>
<protein>
    <recommendedName>
        <fullName evidence="3">Protein kinase domain-containing protein</fullName>
    </recommendedName>
</protein>
<evidence type="ECO:0000313" key="5">
    <source>
        <dbReference type="Proteomes" id="UP000030428"/>
    </source>
</evidence>
<keyword evidence="2" id="KW-0677">Repeat</keyword>
<dbReference type="InterPro" id="IPR052574">
    <property type="entry name" value="CDIRP"/>
</dbReference>
<gene>
    <name evidence="4" type="ORF">PN36_08800</name>
</gene>
<dbReference type="InterPro" id="IPR001611">
    <property type="entry name" value="Leu-rich_rpt"/>
</dbReference>
<dbReference type="Proteomes" id="UP000030428">
    <property type="component" value="Unassembled WGS sequence"/>
</dbReference>
<dbReference type="Gene3D" id="3.80.10.10">
    <property type="entry name" value="Ribonuclease Inhibitor"/>
    <property type="match status" value="3"/>
</dbReference>
<feature type="domain" description="Protein kinase" evidence="3">
    <location>
        <begin position="441"/>
        <end position="751"/>
    </location>
</feature>
<keyword evidence="1" id="KW-0433">Leucine-rich repeat</keyword>
<dbReference type="InterPro" id="IPR011990">
    <property type="entry name" value="TPR-like_helical_dom_sf"/>
</dbReference>
<dbReference type="SUPFAM" id="SSF52058">
    <property type="entry name" value="L domain-like"/>
    <property type="match status" value="2"/>
</dbReference>
<dbReference type="InterPro" id="IPR025875">
    <property type="entry name" value="Leu-rich_rpt_4"/>
</dbReference>
<dbReference type="Gene3D" id="1.10.510.10">
    <property type="entry name" value="Transferase(Phosphotransferase) domain 1"/>
    <property type="match status" value="1"/>
</dbReference>
<sequence>MSNATIFRKGVCSLLNSVVVNHLSTDKEKVFELLNKNFTFTVSEIADAFQDSYSYALAAIAAGLMPVEQQGDFWKKLFQSKPENNFLQCIEQDYLQDFVQVEGITSENLSTFREIAVEQCKALAKVTRFKADNIPFSEAELAHFVTDTDNFAISDLVLEQVPIALDKRLSVFLKYNELLGNAILFFLHKKLGTRVIKTLEVLQREGFLLDIHEIKNIVQATEAALNKALSAKKFAEVAELGDKLNNLQQIDSVIQTHYSHFFEFSRRFASWAALLNIHIEPVLSAIEQIQGNLKNFHTNIKQTKSVAETILTILKHLLKQSDLSLKIKRQDEFIQHNTSKLKLIREVLDLWKQMPSSFPQFSRLAIGLASVVSSAGYLEKAEFLLIQAYQNARNDVERGLIAFNRFHIHIRQQAYDKALSHLMEAILLNPQRYALHDVHKYPIERLLGADGMGCIFLCEQRLKKNKKVVVKCFWKTHKGLLDKVFQTPWLIAEMAGEYVPQPLDYGFYDLARQKRAFFVTEYSEGAVDGETWLKQSGQLEVKTGIAVGLQIAKALQIAHEHGILHLNLKPANIWLLKQGSKLSVKIIDFGLAKVAPSLGQAISTQPNHFDLSLFAQSMLFERLDYAPPEQQGLTCYGQPSVKTDVFAFGKTLYRLLTGESPQTLHPKHLASAPELFELLCDCVESLPEKRLDVTTLNSRLTDLSTDVNIFNKRAWWAQLDDKWKKVFKKAIAIDDPSDSDLDKIFQLHQLDCSCNKLSDLEPLRPLTQLQNLVCSYNKISDLKPLVSLTHLQILDCTSNQISDLEPLRSLSQLHNLVCSSNQVSDLEPLCQLTHLRVLYCWGNKVSDLEALRLLILQDFDCSYNQVSDLKPLCSLTHLRHLYCGGNQVSNLEAISSLAQLHYLDCSENQIKNLEPLRSLSQLQYLDCSENQVSDLEPLRPLIYLQELICTQNQVSDLDPLRSLTQLQTFICSDNQISDLNPLGELIQLQHLDCSENKIKELDSLGELTQLRELACAGNQISDLKPLPRLRDLQNLICSENKISDLGPLRDLNQLEILYCSRNEVSHLEPLTQLQVLCCSINQISDLEPLRALSQLESLNCEGNKISGLEPIGELRQLRKLACGGNQVSDLEPLAQLSELRQLDCGGNQISDLEPLRSLTQLQILYCWHNQISDLDALRQLSELQELDCDANQIIDLEPLYSLSYLQELVYYGNPVSHADIDKFKKAVPSCIVKEKWSV</sequence>
<evidence type="ECO:0000313" key="4">
    <source>
        <dbReference type="EMBL" id="KHD07608.1"/>
    </source>
</evidence>
<dbReference type="InterPro" id="IPR000719">
    <property type="entry name" value="Prot_kinase_dom"/>
</dbReference>
<comment type="caution">
    <text evidence="4">The sequence shown here is derived from an EMBL/GenBank/DDBJ whole genome shotgun (WGS) entry which is preliminary data.</text>
</comment>
<dbReference type="SUPFAM" id="SSF56112">
    <property type="entry name" value="Protein kinase-like (PK-like)"/>
    <property type="match status" value="1"/>
</dbReference>
<dbReference type="InterPro" id="IPR032675">
    <property type="entry name" value="LRR_dom_sf"/>
</dbReference>
<dbReference type="PANTHER" id="PTHR47566">
    <property type="match status" value="1"/>
</dbReference>
<proteinExistence type="predicted"/>
<reference evidence="4 5" key="1">
    <citation type="journal article" date="2016" name="Front. Microbiol.">
        <title>Single-Cell (Meta-)Genomics of a Dimorphic Candidatus Thiomargarita nelsonii Reveals Genomic Plasticity.</title>
        <authorList>
            <person name="Flood B.E."/>
            <person name="Fliss P."/>
            <person name="Jones D.S."/>
            <person name="Dick G.J."/>
            <person name="Jain S."/>
            <person name="Kaster A.K."/>
            <person name="Winkel M."/>
            <person name="Mussmann M."/>
            <person name="Bailey J."/>
        </authorList>
    </citation>
    <scope>NUCLEOTIDE SEQUENCE [LARGE SCALE GENOMIC DNA]</scope>
    <source>
        <strain evidence="4">Hydrate Ridge</strain>
    </source>
</reference>
<dbReference type="SMART" id="SM00220">
    <property type="entry name" value="S_TKc"/>
    <property type="match status" value="1"/>
</dbReference>
<keyword evidence="5" id="KW-1185">Reference proteome</keyword>
<evidence type="ECO:0000259" key="3">
    <source>
        <dbReference type="PROSITE" id="PS50011"/>
    </source>
</evidence>
<accession>A0A0A6PA87</accession>
<dbReference type="Pfam" id="PF00069">
    <property type="entry name" value="Pkinase"/>
    <property type="match status" value="1"/>
</dbReference>
<dbReference type="PANTHER" id="PTHR47566:SF1">
    <property type="entry name" value="PROTEIN NUD1"/>
    <property type="match status" value="1"/>
</dbReference>
<dbReference type="Pfam" id="PF12799">
    <property type="entry name" value="LRR_4"/>
    <property type="match status" value="9"/>
</dbReference>
<dbReference type="SMART" id="SM00365">
    <property type="entry name" value="LRR_SD22"/>
    <property type="match status" value="10"/>
</dbReference>
<dbReference type="PROSITE" id="PS50011">
    <property type="entry name" value="PROTEIN_KINASE_DOM"/>
    <property type="match status" value="1"/>
</dbReference>
<evidence type="ECO:0000256" key="2">
    <source>
        <dbReference type="ARBA" id="ARBA00022737"/>
    </source>
</evidence>
<dbReference type="GO" id="GO:0035591">
    <property type="term" value="F:signaling adaptor activity"/>
    <property type="evidence" value="ECO:0007669"/>
    <property type="project" value="TreeGrafter"/>
</dbReference>
<organism evidence="4 5">
    <name type="scientific">Candidatus Thiomargarita nelsonii</name>
    <dbReference type="NCBI Taxonomy" id="1003181"/>
    <lineage>
        <taxon>Bacteria</taxon>
        <taxon>Pseudomonadati</taxon>
        <taxon>Pseudomonadota</taxon>
        <taxon>Gammaproteobacteria</taxon>
        <taxon>Thiotrichales</taxon>
        <taxon>Thiotrichaceae</taxon>
        <taxon>Thiomargarita</taxon>
    </lineage>
</organism>
<dbReference type="Gene3D" id="1.25.40.10">
    <property type="entry name" value="Tetratricopeptide repeat domain"/>
    <property type="match status" value="1"/>
</dbReference>